<gene>
    <name evidence="2" type="ORF">PIB30_066743</name>
</gene>
<protein>
    <recommendedName>
        <fullName evidence="4">Transmembrane protein</fullName>
    </recommendedName>
</protein>
<accession>A0ABU6VKY7</accession>
<feature type="transmembrane region" description="Helical" evidence="1">
    <location>
        <begin position="89"/>
        <end position="107"/>
    </location>
</feature>
<evidence type="ECO:0000313" key="2">
    <source>
        <dbReference type="EMBL" id="MED6174199.1"/>
    </source>
</evidence>
<feature type="transmembrane region" description="Helical" evidence="1">
    <location>
        <begin position="57"/>
        <end position="83"/>
    </location>
</feature>
<comment type="caution">
    <text evidence="2">The sequence shown here is derived from an EMBL/GenBank/DDBJ whole genome shotgun (WGS) entry which is preliminary data.</text>
</comment>
<proteinExistence type="predicted"/>
<reference evidence="2 3" key="1">
    <citation type="journal article" date="2023" name="Plants (Basel)">
        <title>Bridging the Gap: Combining Genomics and Transcriptomics Approaches to Understand Stylosanthes scabra, an Orphan Legume from the Brazilian Caatinga.</title>
        <authorList>
            <person name="Ferreira-Neto J.R.C."/>
            <person name="da Silva M.D."/>
            <person name="Binneck E."/>
            <person name="de Melo N.F."/>
            <person name="da Silva R.H."/>
            <person name="de Melo A.L.T.M."/>
            <person name="Pandolfi V."/>
            <person name="Bustamante F.O."/>
            <person name="Brasileiro-Vidal A.C."/>
            <person name="Benko-Iseppon A.M."/>
        </authorList>
    </citation>
    <scope>NUCLEOTIDE SEQUENCE [LARGE SCALE GENOMIC DNA]</scope>
    <source>
        <tissue evidence="2">Leaves</tissue>
    </source>
</reference>
<name>A0ABU6VKY7_9FABA</name>
<keyword evidence="1" id="KW-0472">Membrane</keyword>
<keyword evidence="3" id="KW-1185">Reference proteome</keyword>
<keyword evidence="1" id="KW-1133">Transmembrane helix</keyword>
<evidence type="ECO:0008006" key="4">
    <source>
        <dbReference type="Google" id="ProtNLM"/>
    </source>
</evidence>
<evidence type="ECO:0000313" key="3">
    <source>
        <dbReference type="Proteomes" id="UP001341840"/>
    </source>
</evidence>
<organism evidence="2 3">
    <name type="scientific">Stylosanthes scabra</name>
    <dbReference type="NCBI Taxonomy" id="79078"/>
    <lineage>
        <taxon>Eukaryota</taxon>
        <taxon>Viridiplantae</taxon>
        <taxon>Streptophyta</taxon>
        <taxon>Embryophyta</taxon>
        <taxon>Tracheophyta</taxon>
        <taxon>Spermatophyta</taxon>
        <taxon>Magnoliopsida</taxon>
        <taxon>eudicotyledons</taxon>
        <taxon>Gunneridae</taxon>
        <taxon>Pentapetalae</taxon>
        <taxon>rosids</taxon>
        <taxon>fabids</taxon>
        <taxon>Fabales</taxon>
        <taxon>Fabaceae</taxon>
        <taxon>Papilionoideae</taxon>
        <taxon>50 kb inversion clade</taxon>
        <taxon>dalbergioids sensu lato</taxon>
        <taxon>Dalbergieae</taxon>
        <taxon>Pterocarpus clade</taxon>
        <taxon>Stylosanthes</taxon>
    </lineage>
</organism>
<keyword evidence="1" id="KW-0812">Transmembrane</keyword>
<dbReference type="EMBL" id="JASCZI010151720">
    <property type="protein sequence ID" value="MED6174199.1"/>
    <property type="molecule type" value="Genomic_DNA"/>
</dbReference>
<evidence type="ECO:0000256" key="1">
    <source>
        <dbReference type="SAM" id="Phobius"/>
    </source>
</evidence>
<sequence>MRLDVGWRRSCAAPSRAISWFCIPPVFKITVVVPEAVIFPNTIFRVRSHKGLVVREIILFADTLFSSIFFYGILLRILFVFLLNLGFLWFHHWILFVIFFHILSFFYHFRFWLRVTIDCNDFLYLGFLEGGTTYSSESLRSPAEGSCCSFGGAFACRLWIGRFLGGRLDDGMLVTRVTSASSYEFDTASDRRAASLGEAYVGGP</sequence>
<dbReference type="Proteomes" id="UP001341840">
    <property type="component" value="Unassembled WGS sequence"/>
</dbReference>